<feature type="region of interest" description="Disordered" evidence="8">
    <location>
        <begin position="1243"/>
        <end position="1303"/>
    </location>
</feature>
<feature type="compositionally biased region" description="Polar residues" evidence="8">
    <location>
        <begin position="1937"/>
        <end position="1949"/>
    </location>
</feature>
<proteinExistence type="predicted"/>
<sequence>MEMDVVAQLQKERLQTLTERRSRQEDIENKKRALEDEKLNLQHFKTKVLRERWLLEGAPAGSAEEQAAVKNQLAENEQRSKQLEETIHRLEAEIDRGECEEAELKAKEKGLLQRLRDAEAAVKDAATASSTAGADEVKYVYSEVGAIPQQLLAKVAATGDSNAALMKPMSLTISVHKDPVTGETRVVSTGTVSGDATQLGGTKVFDDGRKVVYAVRSGGGGDGGGGGGPAENGVPQLTEAELQEILAKSVGEAAFLQSSAPGDAVGGDAPVTMVFAGYERSSTGVGAGGVGITTEGRSDCSSEGAVRAELVMIDEEGDDVSLREKTVTDPSPADGSAAELVASSPRKHEAGGGGGTGGGPADDATEAPSSAHDAGGWSHVLVQANGMSPWSGSQSDGPEALEYSIHAESIERSTRPLPPRNEPGVRPDASRAGAAREETMEGSPMHPDAASSSSSSSEPRPQLPAAAAAAAPSVDAARPNGGAAATSPAPRLLNGLDFAEDTVLVAKQIMVTDDDDDDDDECDREDGAALTADVAAAGGDAETTRARGTPPTPAARVGDETPLPGPGPLARAAGAGGRSSEARFEIKACKEERKPSKLFSDDDDGGGGDGHSEGGYRLCRKARRDEEKQGLEMERQALIRSQAKRSVAGSLSGGVASVARAWNPPQEATLEDTLHESQLESLRRYQERKQKQQQQRWGGHVTSAEQRTKTAEGTEPDAASPPYRKQVTKSVSQPAISAAVAPQPQPRVKNENVEVAPVDFAMARRQFLMMERASHLQSSLPYPIRRRASVDQSLTPQSLGSIPPSPRTASPQSPRSTSQSPIFPAHAAQRPQVSPSFIFSHASLPPSHAPGFPPAHATNAAQQQQSPGSARLPPCSARPATPESPAVVATHATLPSPQSPGFVSLATGFLPTQFPGFTLARPAKSVAEAAVQTDTEELSEEQGGGGQPPATEPSRAEAAGDESEGRVPERDVGVEAEVGQVASTECARSESGEQEAPGKEEQEGGERVEPVMMAFVDVINELDVEHQDVVENSSQQIAQKCQAGIDAESRPTASTCGDIEMDNADQTKEPTVSTEPSLKALHDSVDNEKKIISPQGAAAGDQQWESTAELAVLIHEVGALHVMNGASEGEGKKTTGLEAPLPATAVSAPEAAQLPSEGDYAEPPSKRSAPREEAAVLSDERERADNAAPKSSEVNLADKPTEPPGSSTEQSDGQDNKEQLLDATRQGDNTTGITCVEECTAEAAEGGNKTDVGERPEGTMCLPDGLANVEPSLEKDRGSLAFSQTQDGLDDSSAEVSGEAGREDCVVEQEAVEIEIVDGEAGDDAATGDADSESDRLSESRGGSAVKFSDLEEDGGGSGGGGRFADVDDGRESVEAVAAEMVRAMVAKAVEMMNATATSEDNRDGKPLEVAAAEAEWEPTTEDYTLASETSESLLAGQTSLDASESADCFSGIADRETMSVIVIGSVNAVGPKGEVRVLDEALVFATGELDSGVESIATKTPDGDNNTVGLTSTELSLVTDFCDTPNETPSISADVTPDVEKVPMLFISVSDENNQIIEQEMIVSSLLNEQRKHTTGRKAPSDKTAEPVTRTGSVEVKASSPGFQNVNGSDESLNEDFGADELQIEDVVKDLQDTVAFEEGRQADVERSLAQDGKRVDVAVPSVAEHKQVDSGTPSVEEGEQVKVVMPLVLAHTQVDHDTTSFEEGEQVNVQTPSVEEGEQVTVETPSVEEGKQVGVETPSVEEGEQVNVQTPSVEEGEQVGVETPSVEEGKHVNVQSPSVEEGEQVGVETPSVEEGKQVNVQTPSVEEGEQVNVQTPSVEEGEQVGVETPSVEEGEQVGVETPSVEEGKQVNVQTPSVKEGEQVGVEAPSVEEGEQVGVETRSVEEGEQVGVETPSVEEGEQVGVEAPSVEEGEQVGVEAPSVEEHTQVDPEKPSVASSIETEQSTDIDVSVQERDPVASSAEQQTPKPCAEEKDQDGEEKSTDRDNEINLRKERVEMCKGNASMPDEWQKNAALPTEPGGARRGAAIVVIVDNSTDRDDETNREGERAELLADAAPPDDEDGAAVGLEAAWPRDRDAAVAAMRELVTPPTPPPSEASVTETAVQTDAEDFPEELEGFESSVGLAYAYAAMNDFDVGAWRAANEVANRALDAERQPAGSRSVEGPGEFDEAMAEVVTSATLEEKVVGEEVLRERALRQSAPEDVVSVEDRPTDAYAEPSENGHAAEDDEVAAAAERGGEEHGAGESHEDKAGGDEVHSARPAQHPQGPCFRLRPRKQNTLSMIEQEIRESQEREEELRAQRRSLYSSDDGSCPSPSPPPAASPAPDEATKGPATEAAPKPTPEVSQQHKTGPGRIERVKPATARTLEEAEEQAPAESDKRGKGLMQSLVKDYDKVKLREKKEDPLYAGILAADEVASEVVEVTRVTRRKSAKAMRWEAGIYTNHAEDED</sequence>
<feature type="compositionally biased region" description="Gly residues" evidence="8">
    <location>
        <begin position="351"/>
        <end position="360"/>
    </location>
</feature>
<feature type="compositionally biased region" description="Basic and acidic residues" evidence="8">
    <location>
        <begin position="2036"/>
        <end position="2052"/>
    </location>
</feature>
<evidence type="ECO:0000256" key="2">
    <source>
        <dbReference type="ARBA" id="ARBA00022475"/>
    </source>
</evidence>
<name>A0AAJ7TZC1_PETMA</name>
<dbReference type="GO" id="GO:0005886">
    <property type="term" value="C:plasma membrane"/>
    <property type="evidence" value="ECO:0007669"/>
    <property type="project" value="UniProtKB-SubCell"/>
</dbReference>
<feature type="compositionally biased region" description="Polar residues" evidence="8">
    <location>
        <begin position="859"/>
        <end position="868"/>
    </location>
</feature>
<evidence type="ECO:0000256" key="7">
    <source>
        <dbReference type="SAM" id="Coils"/>
    </source>
</evidence>
<evidence type="ECO:0000313" key="9">
    <source>
        <dbReference type="Proteomes" id="UP001318040"/>
    </source>
</evidence>
<feature type="compositionally biased region" description="Basic and acidic residues" evidence="8">
    <location>
        <begin position="681"/>
        <end position="690"/>
    </location>
</feature>
<feature type="compositionally biased region" description="Polar residues" evidence="8">
    <location>
        <begin position="1204"/>
        <end position="1213"/>
    </location>
</feature>
<evidence type="ECO:0000256" key="3">
    <source>
        <dbReference type="ARBA" id="ARBA00022553"/>
    </source>
</evidence>
<feature type="compositionally biased region" description="Basic and acidic residues" evidence="8">
    <location>
        <begin position="1980"/>
        <end position="1999"/>
    </location>
</feature>
<dbReference type="Proteomes" id="UP001318040">
    <property type="component" value="Chromosome 44"/>
</dbReference>
<keyword evidence="3" id="KW-0597">Phosphoprotein</keyword>
<dbReference type="KEGG" id="pmrn:116951993"/>
<feature type="compositionally biased region" description="Low complexity" evidence="8">
    <location>
        <begin position="2324"/>
        <end position="2339"/>
    </location>
</feature>
<feature type="region of interest" description="Disordered" evidence="8">
    <location>
        <begin position="2192"/>
        <end position="2385"/>
    </location>
</feature>
<feature type="region of interest" description="Disordered" evidence="8">
    <location>
        <begin position="1049"/>
        <end position="1077"/>
    </location>
</feature>
<feature type="region of interest" description="Disordered" evidence="8">
    <location>
        <begin position="1570"/>
        <end position="1593"/>
    </location>
</feature>
<feature type="compositionally biased region" description="Polar residues" evidence="8">
    <location>
        <begin position="791"/>
        <end position="800"/>
    </location>
</feature>
<feature type="region of interest" description="Disordered" evidence="8">
    <location>
        <begin position="791"/>
        <end position="822"/>
    </location>
</feature>
<keyword evidence="9" id="KW-1185">Reference proteome</keyword>
<evidence type="ECO:0000256" key="1">
    <source>
        <dbReference type="ARBA" id="ARBA00004342"/>
    </source>
</evidence>
<keyword evidence="5" id="KW-0472">Membrane</keyword>
<feature type="region of interest" description="Disordered" evidence="8">
    <location>
        <begin position="510"/>
        <end position="653"/>
    </location>
</feature>
<reference evidence="10" key="1">
    <citation type="submission" date="2025-08" db="UniProtKB">
        <authorList>
            <consortium name="RefSeq"/>
        </authorList>
    </citation>
    <scope>IDENTIFICATION</scope>
    <source>
        <tissue evidence="10">Sperm</tissue>
    </source>
</reference>
<feature type="region of interest" description="Disordered" evidence="8">
    <location>
        <begin position="681"/>
        <end position="751"/>
    </location>
</feature>
<feature type="region of interest" description="Disordered" evidence="8">
    <location>
        <begin position="1315"/>
        <end position="1368"/>
    </location>
</feature>
<feature type="compositionally biased region" description="Low complexity" evidence="8">
    <location>
        <begin position="528"/>
        <end position="549"/>
    </location>
</feature>
<dbReference type="Pfam" id="PF03285">
    <property type="entry name" value="Paralemmin"/>
    <property type="match status" value="1"/>
</dbReference>
<comment type="subcellular location">
    <subcellularLocation>
        <location evidence="1">Cell membrane</location>
        <topology evidence="1">Lipid-anchor</topology>
        <orientation evidence="1">Cytoplasmic side</orientation>
    </subcellularLocation>
</comment>
<evidence type="ECO:0000256" key="8">
    <source>
        <dbReference type="SAM" id="MobiDB-lite"/>
    </source>
</evidence>
<evidence type="ECO:0000256" key="6">
    <source>
        <dbReference type="ARBA" id="ARBA00023288"/>
    </source>
</evidence>
<keyword evidence="6" id="KW-0449">Lipoprotein</keyword>
<organism evidence="9 10">
    <name type="scientific">Petromyzon marinus</name>
    <name type="common">Sea lamprey</name>
    <dbReference type="NCBI Taxonomy" id="7757"/>
    <lineage>
        <taxon>Eukaryota</taxon>
        <taxon>Metazoa</taxon>
        <taxon>Chordata</taxon>
        <taxon>Craniata</taxon>
        <taxon>Vertebrata</taxon>
        <taxon>Cyclostomata</taxon>
        <taxon>Hyperoartia</taxon>
        <taxon>Petromyzontiformes</taxon>
        <taxon>Petromyzontidae</taxon>
        <taxon>Petromyzon</taxon>
    </lineage>
</organism>
<dbReference type="InterPro" id="IPR004965">
    <property type="entry name" value="Paralemmin"/>
</dbReference>
<feature type="region of interest" description="Disordered" evidence="8">
    <location>
        <begin position="1149"/>
        <end position="1231"/>
    </location>
</feature>
<feature type="compositionally biased region" description="Basic and acidic residues" evidence="8">
    <location>
        <begin position="963"/>
        <end position="973"/>
    </location>
</feature>
<dbReference type="PANTHER" id="PTHR10498:SF10">
    <property type="entry name" value="PALM2 AND AKAP2 FUSION-RELATED"/>
    <property type="match status" value="1"/>
</dbReference>
<feature type="compositionally biased region" description="Low complexity" evidence="8">
    <location>
        <begin position="451"/>
        <end position="479"/>
    </location>
</feature>
<feature type="compositionally biased region" description="Basic and acidic residues" evidence="8">
    <location>
        <begin position="623"/>
        <end position="637"/>
    </location>
</feature>
<dbReference type="RefSeq" id="XP_032826842.1">
    <property type="nucleotide sequence ID" value="XM_032970951.1"/>
</dbReference>
<feature type="coiled-coil region" evidence="7">
    <location>
        <begin position="17"/>
        <end position="121"/>
    </location>
</feature>
<dbReference type="GO" id="GO:0008360">
    <property type="term" value="P:regulation of cell shape"/>
    <property type="evidence" value="ECO:0007669"/>
    <property type="project" value="InterPro"/>
</dbReference>
<feature type="compositionally biased region" description="Basic and acidic residues" evidence="8">
    <location>
        <begin position="580"/>
        <end position="595"/>
    </location>
</feature>
<feature type="region of interest" description="Disordered" evidence="8">
    <location>
        <begin position="2033"/>
        <end position="2065"/>
    </location>
</feature>
<dbReference type="PANTHER" id="PTHR10498">
    <property type="entry name" value="PARALEMMIN-RELATED"/>
    <property type="match status" value="1"/>
</dbReference>
<feature type="compositionally biased region" description="Low complexity" evidence="8">
    <location>
        <begin position="2303"/>
        <end position="2314"/>
    </location>
</feature>
<evidence type="ECO:0000256" key="5">
    <source>
        <dbReference type="ARBA" id="ARBA00023136"/>
    </source>
</evidence>
<feature type="compositionally biased region" description="Low complexity" evidence="8">
    <location>
        <begin position="807"/>
        <end position="821"/>
    </location>
</feature>
<evidence type="ECO:0000256" key="4">
    <source>
        <dbReference type="ARBA" id="ARBA00023054"/>
    </source>
</evidence>
<feature type="region of interest" description="Disordered" evidence="8">
    <location>
        <begin position="928"/>
        <end position="1007"/>
    </location>
</feature>
<feature type="compositionally biased region" description="Basic and acidic residues" evidence="8">
    <location>
        <begin position="1169"/>
        <end position="1185"/>
    </location>
</feature>
<feature type="compositionally biased region" description="Basic and acidic residues" evidence="8">
    <location>
        <begin position="987"/>
        <end position="1007"/>
    </location>
</feature>
<protein>
    <submittedName>
        <fullName evidence="10">Uncharacterized protein LOC116951993 isoform X1</fullName>
    </submittedName>
</protein>
<keyword evidence="4 7" id="KW-0175">Coiled coil</keyword>
<feature type="compositionally biased region" description="Basic and acidic residues" evidence="8">
    <location>
        <begin position="2237"/>
        <end position="2259"/>
    </location>
</feature>
<feature type="region of interest" description="Disordered" evidence="8">
    <location>
        <begin position="1698"/>
        <end position="2021"/>
    </location>
</feature>
<evidence type="ECO:0000313" key="10">
    <source>
        <dbReference type="RefSeq" id="XP_032826842.1"/>
    </source>
</evidence>
<feature type="compositionally biased region" description="Acidic residues" evidence="8">
    <location>
        <begin position="512"/>
        <end position="524"/>
    </location>
</feature>
<keyword evidence="2" id="KW-1003">Cell membrane</keyword>
<gene>
    <name evidence="10" type="primary">LOC116951993</name>
</gene>
<feature type="compositionally biased region" description="Basic and acidic residues" evidence="8">
    <location>
        <begin position="2286"/>
        <end position="2300"/>
    </location>
</feature>
<feature type="region of interest" description="Disordered" evidence="8">
    <location>
        <begin position="315"/>
        <end position="374"/>
    </location>
</feature>
<accession>A0AAJ7TZC1</accession>
<feature type="compositionally biased region" description="Basic and acidic residues" evidence="8">
    <location>
        <begin position="423"/>
        <end position="439"/>
    </location>
</feature>
<feature type="region of interest" description="Disordered" evidence="8">
    <location>
        <begin position="838"/>
        <end position="893"/>
    </location>
</feature>
<feature type="region of interest" description="Disordered" evidence="8">
    <location>
        <begin position="409"/>
        <end position="493"/>
    </location>
</feature>
<feature type="compositionally biased region" description="Basic and acidic residues" evidence="8">
    <location>
        <begin position="1924"/>
        <end position="1934"/>
    </location>
</feature>
<feature type="region of interest" description="Disordered" evidence="8">
    <location>
        <begin position="2088"/>
        <end position="2109"/>
    </location>
</feature>